<dbReference type="Pfam" id="PF14399">
    <property type="entry name" value="BtrH_N"/>
    <property type="match status" value="1"/>
</dbReference>
<organism evidence="3 4">
    <name type="scientific">Actinomyces naeslundii</name>
    <dbReference type="NCBI Taxonomy" id="1655"/>
    <lineage>
        <taxon>Bacteria</taxon>
        <taxon>Bacillati</taxon>
        <taxon>Actinomycetota</taxon>
        <taxon>Actinomycetes</taxon>
        <taxon>Actinomycetales</taxon>
        <taxon>Actinomycetaceae</taxon>
        <taxon>Actinomyces</taxon>
    </lineage>
</organism>
<evidence type="ECO:0000313" key="3">
    <source>
        <dbReference type="EMBL" id="OLO85500.1"/>
    </source>
</evidence>
<protein>
    <submittedName>
        <fullName evidence="3">Lantibiotic ABC transporter</fullName>
    </submittedName>
</protein>
<comment type="caution">
    <text evidence="3">The sequence shown here is derived from an EMBL/GenBank/DDBJ whole genome shotgun (WGS) entry which is preliminary data.</text>
</comment>
<dbReference type="InterPro" id="IPR032369">
    <property type="entry name" value="DUF4872"/>
</dbReference>
<dbReference type="EMBL" id="MSKX01000007">
    <property type="protein sequence ID" value="OLO85500.1"/>
    <property type="molecule type" value="Genomic_DNA"/>
</dbReference>
<evidence type="ECO:0000313" key="4">
    <source>
        <dbReference type="Proteomes" id="UP000186781"/>
    </source>
</evidence>
<sequence>MKVDIKPFIGEHCESTTAGTLLGQLGIELSEPLLFGLGQGIGFVIWSMKGMDFPFIGGRIKPDLLTRNIADKLDLTLTSKETSSQRKAWREVKYLLDNEKAVGLKLDCFHLEYFTNPIHFAGHYVTIVGYDDKNAYLVDTAQQGSYAATSLESLALARNERGPMSSRNLYFTLEKKAAITPLADATLSAIRSNAITYLNPPIKNMGHEGIRKAGREITKWYDRQNSGAGFSTAATLMEHAGTGGALFRNLYRDFLEEAYQVTHHQNVGQAHLLFTSIARDWAHIISLFEEIGATGKRDHVLQASELFKIVAEREKEAMALLAAI</sequence>
<name>A0ABX3F1D7_ACTNA</name>
<feature type="domain" description="Butirosin biosynthesis protein H N-terminal" evidence="1">
    <location>
        <begin position="12"/>
        <end position="140"/>
    </location>
</feature>
<keyword evidence="4" id="KW-1185">Reference proteome</keyword>
<proteinExistence type="predicted"/>
<evidence type="ECO:0000259" key="1">
    <source>
        <dbReference type="Pfam" id="PF14399"/>
    </source>
</evidence>
<feature type="domain" description="DUF4872" evidence="2">
    <location>
        <begin position="152"/>
        <end position="320"/>
    </location>
</feature>
<gene>
    <name evidence="3" type="ORF">BKH13_02075</name>
</gene>
<accession>A0ABX3F1D7</accession>
<dbReference type="Pfam" id="PF16169">
    <property type="entry name" value="DUF4872"/>
    <property type="match status" value="1"/>
</dbReference>
<reference evidence="3 4" key="1">
    <citation type="submission" date="2016-12" db="EMBL/GenBank/DDBJ databases">
        <title>Genomic comparison of strains in the 'Actinomyces naeslundii' group.</title>
        <authorList>
            <person name="Mughal S.R."/>
            <person name="Do T."/>
            <person name="Gilbert S.C."/>
            <person name="Witherden E.A."/>
            <person name="Didelot X."/>
            <person name="Beighton D."/>
        </authorList>
    </citation>
    <scope>NUCLEOTIDE SEQUENCE [LARGE SCALE GENOMIC DNA]</scope>
    <source>
        <strain evidence="3 4">WE6B-3</strain>
    </source>
</reference>
<dbReference type="InterPro" id="IPR026935">
    <property type="entry name" value="BtrH_N"/>
</dbReference>
<evidence type="ECO:0000259" key="2">
    <source>
        <dbReference type="Pfam" id="PF16169"/>
    </source>
</evidence>
<dbReference type="RefSeq" id="WP_075409645.1">
    <property type="nucleotide sequence ID" value="NZ_MSKX01000007.1"/>
</dbReference>
<dbReference type="Proteomes" id="UP000186781">
    <property type="component" value="Unassembled WGS sequence"/>
</dbReference>